<dbReference type="GO" id="GO:0005886">
    <property type="term" value="C:plasma membrane"/>
    <property type="evidence" value="ECO:0007669"/>
    <property type="project" value="InterPro"/>
</dbReference>
<dbReference type="InterPro" id="IPR052894">
    <property type="entry name" value="AsmA-related"/>
</dbReference>
<sequence length="1468" mass="165137">MSSVQNYVKERIVTELKNKLQTDLGIESLYIKPFNVIQLNGVYLNDRKDSTILKANTIYADFDLLPLLNRQLIFNAAKLSDFDVNLAKDSANAPLNIQFIIDAFKPKEQTNKAKIQIHINSLDIENGNFRYDIKDRGVVNDKFDANHIDISNLNAKLALKSLEPDSLNIQIKKLKLEEKSGLKIDNLIVRVITQDNHLFVKGFKLNLPKSQLQFDKCEIDYADTLSHKNIIDRAIFDIKIGSSYIALKDISPLVPAFKHFEDRILFKTSIQGTLDNIQVFDLKLDYGDLMHLSAEGTLNNFRDKDKLWLSGNVSNLTVSETGIPTLINNLSGTKQEPSPILKQLGTISFKGKVSGFLKELKAIGNFSAQPGSVIATLDFGFNPDERTSSYFRGKVSTDNFHLGDLLTNKDLEDLSFDLSVNVNKPQKGYLKGDVNGIVKKLVYKKYTYQDIKLDGKYDGLRINGGLALDDENAVFNIHGLFDLSQKEPELNFDARMKNVRFDKLNLSDKYKDSYLSLLIDANFTGKNIDDIQGYIKADSIRFLKPDKKFEMDNFIIAASGTGDQRELSITSDIINGQVKGEYSYSTIAESMQRSLNSYLPSLINYTAKRGRKIKNNNLNFEFVINNTETASDIFQLPVTILSPTKIIGFYNNQIERFKVEAFMPSMKAGGGQIQSGYFVIENNADQITSNLAGTFVTKKQTLNTLSSDLKISNDIIDIHTLFLNKDQTRLKGEFSNSITFSRSQDKNLQTDIKFNKGELVLNNTIWNIGDSHIRLIPNKIDVDNFEIASTTKDQKLKIDGTFSSKDSNEKLFVNLQNIDLDYVFKTLAIDALQFGGAASGQLAVSTIEGQPYAKVNLNVNDFAFNNTTLGHLILDSDLDSETKKVNMVGTITNEHDKTTKIKGHINPITQELSIDFDSEEVNIAFLNKYVSTLFNNVQGVGHGNVRLSGDFSNVTVEGKAFIENGGLGINFLNTYYTFTDTIYMKKDLIYFSDIAFYDQKGNTALVSGKVVHDYFTNFMYYVDLKGDNFMLYNATENLNPMLYGTVFGSGTGVIKGDEKAVDINVNMRTNSNTNIYMNFMEETAEEYSFVRYKTKETPEDSLVNKDDKFKIGRLKTDSGMEINMDFYIDATPDATVELLMDPVGGDRLRGSGSGALQFIWGTNKDPMLYGTYQINKGSYNFTFQKILERKFAIQEGSSVQFRGDPFQANIDITAVYRIVANLNDLDQNLARTTGQASVPVNCLLNITGALRRPNINLDIALPSADPEVQRQVKSLMSTEDMINRQIVYLLLLSKFYTPNYAVTEQRTSDFAAVASATLSSQLSKILSQIDDRWQVGTNIRTSDSNFSSTEVELLLSSRLLDDRVLFNGNFGYRDNPMTQDAFIGDIDIEVLLNRVGTWRLKAYNHYNEKYYYVGSNGGNGVQTQGIGILYKKDFDSLRELFARPKKVQKDSLKNDSVPSLHDVVKMKK</sequence>
<evidence type="ECO:0000313" key="7">
    <source>
        <dbReference type="Proteomes" id="UP000297861"/>
    </source>
</evidence>
<comment type="subcellular location">
    <subcellularLocation>
        <location evidence="1">Membrane</location>
        <topology evidence="1">Single-pass membrane protein</topology>
    </subcellularLocation>
</comment>
<evidence type="ECO:0000256" key="4">
    <source>
        <dbReference type="ARBA" id="ARBA00023136"/>
    </source>
</evidence>
<dbReference type="Pfam" id="PF04357">
    <property type="entry name" value="TamB"/>
    <property type="match status" value="1"/>
</dbReference>
<keyword evidence="3" id="KW-1133">Transmembrane helix</keyword>
<dbReference type="OrthoDB" id="680700at2"/>
<dbReference type="GO" id="GO:0009306">
    <property type="term" value="P:protein secretion"/>
    <property type="evidence" value="ECO:0007669"/>
    <property type="project" value="InterPro"/>
</dbReference>
<dbReference type="STRING" id="1121485.GCA_000426485_00057"/>
<keyword evidence="2" id="KW-0812">Transmembrane</keyword>
<dbReference type="PANTHER" id="PTHR30441">
    <property type="entry name" value="DUF748 DOMAIN-CONTAINING PROTEIN"/>
    <property type="match status" value="1"/>
</dbReference>
<evidence type="ECO:0000259" key="5">
    <source>
        <dbReference type="Pfam" id="PF04357"/>
    </source>
</evidence>
<dbReference type="GO" id="GO:0090313">
    <property type="term" value="P:regulation of protein targeting to membrane"/>
    <property type="evidence" value="ECO:0007669"/>
    <property type="project" value="TreeGrafter"/>
</dbReference>
<feature type="domain" description="Translocation and assembly module TamB C-terminal" evidence="5">
    <location>
        <begin position="999"/>
        <end position="1434"/>
    </location>
</feature>
<keyword evidence="4" id="KW-0472">Membrane</keyword>
<protein>
    <submittedName>
        <fullName evidence="6">Translocation/assembly module TamB</fullName>
    </submittedName>
</protein>
<dbReference type="RefSeq" id="WP_134435319.1">
    <property type="nucleotide sequence ID" value="NZ_SOML01000001.1"/>
</dbReference>
<gene>
    <name evidence="6" type="ORF">E2605_01925</name>
</gene>
<evidence type="ECO:0000256" key="2">
    <source>
        <dbReference type="ARBA" id="ARBA00022692"/>
    </source>
</evidence>
<dbReference type="PANTHER" id="PTHR30441:SF8">
    <property type="entry name" value="DUF748 DOMAIN-CONTAINING PROTEIN"/>
    <property type="match status" value="1"/>
</dbReference>
<accession>A0A4Y8LEA2</accession>
<evidence type="ECO:0000256" key="1">
    <source>
        <dbReference type="ARBA" id="ARBA00004167"/>
    </source>
</evidence>
<evidence type="ECO:0000313" key="6">
    <source>
        <dbReference type="EMBL" id="TFD98866.1"/>
    </source>
</evidence>
<dbReference type="Proteomes" id="UP000297861">
    <property type="component" value="Unassembled WGS sequence"/>
</dbReference>
<dbReference type="InterPro" id="IPR007452">
    <property type="entry name" value="TamB_C"/>
</dbReference>
<keyword evidence="7" id="KW-1185">Reference proteome</keyword>
<comment type="caution">
    <text evidence="6">The sequence shown here is derived from an EMBL/GenBank/DDBJ whole genome shotgun (WGS) entry which is preliminary data.</text>
</comment>
<evidence type="ECO:0000256" key="3">
    <source>
        <dbReference type="ARBA" id="ARBA00022989"/>
    </source>
</evidence>
<name>A0A4Y8LEA2_9BACT</name>
<organism evidence="6 7">
    <name type="scientific">Dysgonomonas capnocytophagoides</name>
    <dbReference type="NCBI Taxonomy" id="45254"/>
    <lineage>
        <taxon>Bacteria</taxon>
        <taxon>Pseudomonadati</taxon>
        <taxon>Bacteroidota</taxon>
        <taxon>Bacteroidia</taxon>
        <taxon>Bacteroidales</taxon>
        <taxon>Dysgonomonadaceae</taxon>
        <taxon>Dysgonomonas</taxon>
    </lineage>
</organism>
<proteinExistence type="predicted"/>
<reference evidence="6 7" key="1">
    <citation type="submission" date="2019-03" db="EMBL/GenBank/DDBJ databases">
        <title>San Antonio Military Medical Center submission to MRSN (WRAIR), pending publication.</title>
        <authorList>
            <person name="Blyth D.M."/>
            <person name="Mccarthy S.L."/>
            <person name="Schall S.E."/>
            <person name="Stam J.A."/>
            <person name="Ong A.C."/>
            <person name="Mcgann P.T."/>
        </authorList>
    </citation>
    <scope>NUCLEOTIDE SEQUENCE [LARGE SCALE GENOMIC DNA]</scope>
    <source>
        <strain evidence="6 7">MRSN571793</strain>
    </source>
</reference>
<dbReference type="EMBL" id="SOML01000001">
    <property type="protein sequence ID" value="TFD98866.1"/>
    <property type="molecule type" value="Genomic_DNA"/>
</dbReference>